<feature type="transmembrane region" description="Helical" evidence="6">
    <location>
        <begin position="259"/>
        <end position="283"/>
    </location>
</feature>
<feature type="transmembrane region" description="Helical" evidence="6">
    <location>
        <begin position="79"/>
        <end position="109"/>
    </location>
</feature>
<dbReference type="SUPFAM" id="SSF103473">
    <property type="entry name" value="MFS general substrate transporter"/>
    <property type="match status" value="1"/>
</dbReference>
<dbReference type="InterPro" id="IPR011701">
    <property type="entry name" value="MFS"/>
</dbReference>
<reference evidence="9" key="1">
    <citation type="submission" date="2025-08" db="UniProtKB">
        <authorList>
            <consortium name="RefSeq"/>
        </authorList>
    </citation>
    <scope>IDENTIFICATION</scope>
    <source>
        <tissue evidence="9">Gonad</tissue>
    </source>
</reference>
<dbReference type="RefSeq" id="XP_019642548.1">
    <property type="nucleotide sequence ID" value="XM_019786989.1"/>
</dbReference>
<evidence type="ECO:0000256" key="2">
    <source>
        <dbReference type="ARBA" id="ARBA00009598"/>
    </source>
</evidence>
<evidence type="ECO:0000313" key="9">
    <source>
        <dbReference type="RefSeq" id="XP_019642548.1"/>
    </source>
</evidence>
<feature type="transmembrane region" description="Helical" evidence="6">
    <location>
        <begin position="224"/>
        <end position="247"/>
    </location>
</feature>
<feature type="domain" description="Major facilitator superfamily (MFS) profile" evidence="7">
    <location>
        <begin position="14"/>
        <end position="419"/>
    </location>
</feature>
<dbReference type="InterPro" id="IPR036259">
    <property type="entry name" value="MFS_trans_sf"/>
</dbReference>
<evidence type="ECO:0000256" key="5">
    <source>
        <dbReference type="ARBA" id="ARBA00023136"/>
    </source>
</evidence>
<keyword evidence="3 6" id="KW-0812">Transmembrane</keyword>
<organism evidence="8 9">
    <name type="scientific">Branchiostoma belcheri</name>
    <name type="common">Amphioxus</name>
    <dbReference type="NCBI Taxonomy" id="7741"/>
    <lineage>
        <taxon>Eukaryota</taxon>
        <taxon>Metazoa</taxon>
        <taxon>Chordata</taxon>
        <taxon>Cephalochordata</taxon>
        <taxon>Leptocardii</taxon>
        <taxon>Amphioxiformes</taxon>
        <taxon>Branchiostomatidae</taxon>
        <taxon>Branchiostoma</taxon>
    </lineage>
</organism>
<feature type="transmembrane region" description="Helical" evidence="6">
    <location>
        <begin position="366"/>
        <end position="388"/>
    </location>
</feature>
<dbReference type="AlphaFoldDB" id="A0A6P4ZZY0"/>
<accession>A0A6P4ZZY0</accession>
<feature type="transmembrane region" description="Helical" evidence="6">
    <location>
        <begin position="167"/>
        <end position="187"/>
    </location>
</feature>
<proteinExistence type="inferred from homology"/>
<keyword evidence="4 6" id="KW-1133">Transmembrane helix</keyword>
<evidence type="ECO:0000256" key="3">
    <source>
        <dbReference type="ARBA" id="ARBA00022692"/>
    </source>
</evidence>
<dbReference type="GO" id="GO:0035435">
    <property type="term" value="P:phosphate ion transmembrane transport"/>
    <property type="evidence" value="ECO:0007669"/>
    <property type="project" value="TreeGrafter"/>
</dbReference>
<feature type="transmembrane region" description="Helical" evidence="6">
    <location>
        <begin position="12"/>
        <end position="29"/>
    </location>
</feature>
<dbReference type="InterPro" id="IPR051337">
    <property type="entry name" value="OPA_Antiporter"/>
</dbReference>
<dbReference type="PIRSF" id="PIRSF002808">
    <property type="entry name" value="Hexose_phosphate_transp"/>
    <property type="match status" value="1"/>
</dbReference>
<dbReference type="PANTHER" id="PTHR43826">
    <property type="entry name" value="GLUCOSE-6-PHOSPHATE EXCHANGER SLC37A4"/>
    <property type="match status" value="1"/>
</dbReference>
<evidence type="ECO:0000313" key="8">
    <source>
        <dbReference type="Proteomes" id="UP000515135"/>
    </source>
</evidence>
<dbReference type="GO" id="GO:0061513">
    <property type="term" value="F:glucose 6-phosphate:phosphate antiporter activity"/>
    <property type="evidence" value="ECO:0007669"/>
    <property type="project" value="TreeGrafter"/>
</dbReference>
<evidence type="ECO:0000259" key="7">
    <source>
        <dbReference type="PROSITE" id="PS50850"/>
    </source>
</evidence>
<feature type="transmembrane region" description="Helical" evidence="6">
    <location>
        <begin position="331"/>
        <end position="354"/>
    </location>
</feature>
<protein>
    <submittedName>
        <fullName evidence="9">Glucose-6-phosphate exchanger SLC37A4-like</fullName>
    </submittedName>
</protein>
<gene>
    <name evidence="9" type="primary">LOC109483837</name>
</gene>
<dbReference type="InterPro" id="IPR000849">
    <property type="entry name" value="Sugar_P_transporter"/>
</dbReference>
<keyword evidence="8" id="KW-1185">Reference proteome</keyword>
<dbReference type="Proteomes" id="UP000515135">
    <property type="component" value="Unplaced"/>
</dbReference>
<sequence>MAGDTEYNRHRGVIIATMYVGYCFYHLTRKSFGFIMPVVMEEGLDQSDLGLVISSQTMAYAFSKFLSGLASDHLSARSMFAVGLFLCGVCNVVFILFDSVLLYSLLWFINGLVQGFGWPACAKVLRQWFKPSQFGTWWSILATSMNLAGFVGPLVTMEIATRYGWRAGLLIPGVLSLALAVLSYGLVVDEPSHVGLENIVATTQKKTTESKGEAPSMLSLLDSAYLWLISVTYFVVFAVKTSCLNWGQLFLIQDKGHEPYVGSLFTSSLELGGIFGSVIAGMVTDRMVKATPLTGYGSPRHPYVISMLATMGLALYGFSDRVEADTLETTIMTIAFLIGFTSYGAINLFGVLAIENSPSSLSGTSSAIVALAANFGGLIAGYPFGLIAENYNWETVFIILEISVAVSLVLFIIARNINTRIGPTSAQKSV</sequence>
<dbReference type="KEGG" id="bbel:109483837"/>
<dbReference type="InterPro" id="IPR020846">
    <property type="entry name" value="MFS_dom"/>
</dbReference>
<evidence type="ECO:0000256" key="1">
    <source>
        <dbReference type="ARBA" id="ARBA00004127"/>
    </source>
</evidence>
<dbReference type="GO" id="GO:0005789">
    <property type="term" value="C:endoplasmic reticulum membrane"/>
    <property type="evidence" value="ECO:0007669"/>
    <property type="project" value="TreeGrafter"/>
</dbReference>
<dbReference type="PANTHER" id="PTHR43826:SF3">
    <property type="entry name" value="GLUCOSE-6-PHOSPHATE EXCHANGER SLC37A4"/>
    <property type="match status" value="1"/>
</dbReference>
<dbReference type="Pfam" id="PF07690">
    <property type="entry name" value="MFS_1"/>
    <property type="match status" value="1"/>
</dbReference>
<dbReference type="Gene3D" id="1.20.1250.20">
    <property type="entry name" value="MFS general substrate transporter like domains"/>
    <property type="match status" value="2"/>
</dbReference>
<keyword evidence="5 6" id="KW-0472">Membrane</keyword>
<dbReference type="GeneID" id="109483837"/>
<dbReference type="PROSITE" id="PS50850">
    <property type="entry name" value="MFS"/>
    <property type="match status" value="1"/>
</dbReference>
<dbReference type="OrthoDB" id="3639251at2759"/>
<feature type="transmembrane region" description="Helical" evidence="6">
    <location>
        <begin position="303"/>
        <end position="319"/>
    </location>
</feature>
<comment type="similarity">
    <text evidence="2">Belongs to the major facilitator superfamily. Organophosphate:Pi antiporter (OPA) (TC 2.A.1.4) family.</text>
</comment>
<comment type="subcellular location">
    <subcellularLocation>
        <location evidence="1">Endomembrane system</location>
        <topology evidence="1">Multi-pass membrane protein</topology>
    </subcellularLocation>
</comment>
<name>A0A6P4ZZY0_BRABE</name>
<feature type="transmembrane region" description="Helical" evidence="6">
    <location>
        <begin position="395"/>
        <end position="414"/>
    </location>
</feature>
<feature type="transmembrane region" description="Helical" evidence="6">
    <location>
        <begin position="135"/>
        <end position="155"/>
    </location>
</feature>
<evidence type="ECO:0000256" key="6">
    <source>
        <dbReference type="SAM" id="Phobius"/>
    </source>
</evidence>
<evidence type="ECO:0000256" key="4">
    <source>
        <dbReference type="ARBA" id="ARBA00022989"/>
    </source>
</evidence>